<keyword evidence="3 5" id="KW-1133">Transmembrane helix</keyword>
<keyword evidence="2 5" id="KW-0812">Transmembrane</keyword>
<dbReference type="PANTHER" id="PTHR23507">
    <property type="entry name" value="ZGC:174356"/>
    <property type="match status" value="1"/>
</dbReference>
<dbReference type="OrthoDB" id="419734at2759"/>
<name>A0A9P0DUH2_PHACE</name>
<feature type="transmembrane region" description="Helical" evidence="5">
    <location>
        <begin position="424"/>
        <end position="446"/>
    </location>
</feature>
<evidence type="ECO:0000256" key="4">
    <source>
        <dbReference type="ARBA" id="ARBA00023136"/>
    </source>
</evidence>
<dbReference type="PANTHER" id="PTHR23507:SF37">
    <property type="entry name" value="GH08173P"/>
    <property type="match status" value="1"/>
</dbReference>
<dbReference type="Proteomes" id="UP001153737">
    <property type="component" value="Chromosome 8"/>
</dbReference>
<feature type="transmembrane region" description="Helical" evidence="5">
    <location>
        <begin position="103"/>
        <end position="121"/>
    </location>
</feature>
<proteinExistence type="predicted"/>
<dbReference type="SUPFAM" id="SSF103473">
    <property type="entry name" value="MFS general substrate transporter"/>
    <property type="match status" value="1"/>
</dbReference>
<evidence type="ECO:0000256" key="1">
    <source>
        <dbReference type="ARBA" id="ARBA00004141"/>
    </source>
</evidence>
<feature type="transmembrane region" description="Helical" evidence="5">
    <location>
        <begin position="230"/>
        <end position="251"/>
    </location>
</feature>
<feature type="transmembrane region" description="Helical" evidence="5">
    <location>
        <begin position="201"/>
        <end position="224"/>
    </location>
</feature>
<protein>
    <recommendedName>
        <fullName evidence="8">Proton-coupled folate transporter</fullName>
    </recommendedName>
</protein>
<feature type="transmembrane region" description="Helical" evidence="5">
    <location>
        <begin position="34"/>
        <end position="55"/>
    </location>
</feature>
<dbReference type="InterPro" id="IPR011701">
    <property type="entry name" value="MFS"/>
</dbReference>
<feature type="transmembrane region" description="Helical" evidence="5">
    <location>
        <begin position="365"/>
        <end position="384"/>
    </location>
</feature>
<feature type="transmembrane region" description="Helical" evidence="5">
    <location>
        <begin position="163"/>
        <end position="189"/>
    </location>
</feature>
<dbReference type="GO" id="GO:0022857">
    <property type="term" value="F:transmembrane transporter activity"/>
    <property type="evidence" value="ECO:0007669"/>
    <property type="project" value="InterPro"/>
</dbReference>
<gene>
    <name evidence="6" type="ORF">PHAECO_LOCUS11575</name>
</gene>
<accession>A0A9P0DUH2</accession>
<evidence type="ECO:0008006" key="8">
    <source>
        <dbReference type="Google" id="ProtNLM"/>
    </source>
</evidence>
<feature type="transmembrane region" description="Helical" evidence="5">
    <location>
        <begin position="390"/>
        <end position="412"/>
    </location>
</feature>
<evidence type="ECO:0000256" key="3">
    <source>
        <dbReference type="ARBA" id="ARBA00022989"/>
    </source>
</evidence>
<organism evidence="6 7">
    <name type="scientific">Phaedon cochleariae</name>
    <name type="common">Mustard beetle</name>
    <dbReference type="NCBI Taxonomy" id="80249"/>
    <lineage>
        <taxon>Eukaryota</taxon>
        <taxon>Metazoa</taxon>
        <taxon>Ecdysozoa</taxon>
        <taxon>Arthropoda</taxon>
        <taxon>Hexapoda</taxon>
        <taxon>Insecta</taxon>
        <taxon>Pterygota</taxon>
        <taxon>Neoptera</taxon>
        <taxon>Endopterygota</taxon>
        <taxon>Coleoptera</taxon>
        <taxon>Polyphaga</taxon>
        <taxon>Cucujiformia</taxon>
        <taxon>Chrysomeloidea</taxon>
        <taxon>Chrysomelidae</taxon>
        <taxon>Chrysomelinae</taxon>
        <taxon>Chrysomelini</taxon>
        <taxon>Phaedon</taxon>
    </lineage>
</organism>
<comment type="subcellular location">
    <subcellularLocation>
        <location evidence="1">Membrane</location>
        <topology evidence="1">Multi-pass membrane protein</topology>
    </subcellularLocation>
</comment>
<dbReference type="Gene3D" id="1.20.1250.20">
    <property type="entry name" value="MFS general substrate transporter like domains"/>
    <property type="match status" value="1"/>
</dbReference>
<reference evidence="6" key="2">
    <citation type="submission" date="2022-10" db="EMBL/GenBank/DDBJ databases">
        <authorList>
            <consortium name="ENA_rothamsted_submissions"/>
            <consortium name="culmorum"/>
            <person name="King R."/>
        </authorList>
    </citation>
    <scope>NUCLEOTIDE SEQUENCE</scope>
</reference>
<keyword evidence="7" id="KW-1185">Reference proteome</keyword>
<dbReference type="InterPro" id="IPR036259">
    <property type="entry name" value="MFS_trans_sf"/>
</dbReference>
<evidence type="ECO:0000256" key="5">
    <source>
        <dbReference type="SAM" id="Phobius"/>
    </source>
</evidence>
<evidence type="ECO:0000256" key="2">
    <source>
        <dbReference type="ARBA" id="ARBA00022692"/>
    </source>
</evidence>
<feature type="transmembrane region" description="Helical" evidence="5">
    <location>
        <begin position="133"/>
        <end position="151"/>
    </location>
</feature>
<dbReference type="Pfam" id="PF07690">
    <property type="entry name" value="MFS_1"/>
    <property type="match status" value="1"/>
</dbReference>
<dbReference type="AlphaFoldDB" id="A0A9P0DUH2"/>
<reference evidence="6" key="1">
    <citation type="submission" date="2022-01" db="EMBL/GenBank/DDBJ databases">
        <authorList>
            <person name="King R."/>
        </authorList>
    </citation>
    <scope>NUCLEOTIDE SEQUENCE</scope>
</reference>
<feature type="transmembrane region" description="Helical" evidence="5">
    <location>
        <begin position="458"/>
        <end position="478"/>
    </location>
</feature>
<feature type="transmembrane region" description="Helical" evidence="5">
    <location>
        <begin position="297"/>
        <end position="312"/>
    </location>
</feature>
<dbReference type="GO" id="GO:0016020">
    <property type="term" value="C:membrane"/>
    <property type="evidence" value="ECO:0007669"/>
    <property type="project" value="UniProtKB-SubCell"/>
</dbReference>
<evidence type="ECO:0000313" key="7">
    <source>
        <dbReference type="Proteomes" id="UP001153737"/>
    </source>
</evidence>
<dbReference type="EMBL" id="OU896714">
    <property type="protein sequence ID" value="CAH1180344.1"/>
    <property type="molecule type" value="Genomic_DNA"/>
</dbReference>
<sequence>MSNNFYQVVPIRERQSTSATKMENGSSRSYFEKFLYYLSYITVEPTLVLYMLAFMTTSVIEQSFYVYKACTVNHGYNKTICDNINDKQYANFTKQVQTTTATFHLWNSVAGHFFPIILALFMGAWSDRRGRKLPLLIGLGGKLLFSAMMVVNTLMTEWPVEYVIYTATLPSAISGADVAIFAAAFTYLVDVTSQKNRTIRVTVLEVCYLATMPIGVALGSYLFRNVLEKSYTYMFVINTLLMVMAFLYTLARLKWRSNPRQRPLSEADNKFFDFFDYNHVTNTIDTLFKKRPSNRRSYLLILIVMMALYTFQRDEREMMFMYCQLAFHWTVGQFSTFRTFQSALQDIVLLVAIPLMSKLFGWRDTIIIMIGAAAHTTARLFYIVADDSLIFYIGGVFASFGPIVAPVIRSMVSKIVLTSEKGKAFSVLAVADNAIPLVSGICYSSLYYSTLNSYHSALFYLTMVTQIGVFLLIMYIHLKTDKEEFDRDIREMDDISPDENDRFN</sequence>
<evidence type="ECO:0000313" key="6">
    <source>
        <dbReference type="EMBL" id="CAH1180344.1"/>
    </source>
</evidence>
<keyword evidence="4 5" id="KW-0472">Membrane</keyword>